<reference evidence="1 2" key="1">
    <citation type="submission" date="2021-06" db="EMBL/GenBank/DDBJ databases">
        <authorList>
            <person name="Palmer J.M."/>
        </authorList>
    </citation>
    <scope>NUCLEOTIDE SEQUENCE [LARGE SCALE GENOMIC DNA]</scope>
    <source>
        <strain evidence="1 2">GA_2019</strain>
        <tissue evidence="1">Muscle</tissue>
    </source>
</reference>
<dbReference type="EMBL" id="JAHRIO010010282">
    <property type="protein sequence ID" value="MEQ2161076.1"/>
    <property type="molecule type" value="Genomic_DNA"/>
</dbReference>
<comment type="caution">
    <text evidence="1">The sequence shown here is derived from an EMBL/GenBank/DDBJ whole genome shotgun (WGS) entry which is preliminary data.</text>
</comment>
<evidence type="ECO:0000313" key="1">
    <source>
        <dbReference type="EMBL" id="MEQ2161076.1"/>
    </source>
</evidence>
<sequence>MPYISSLPITTIFTRQQGPCTAKLFITLRGGQKHAWFLHSMPLPFFFLSLIQRNSRLERMIYRASLHHCVVIAGDVASTSSNYTSVVETGVFRLSPARGQTVADSPAVHMWRVAPRGPMHNPGRLCTHIHLYQWATGKCKPKVIALDKNICLVNKYSNEGSLQVPQTDARLTGLQRDRRAESCWELQYSPKSTSSCSKRDRYGQARAGEWDRAPGPVQPDWESQGVRVFGHRTLLLLVPRRRLYFSTLQSSLT</sequence>
<organism evidence="1 2">
    <name type="scientific">Goodea atripinnis</name>
    <dbReference type="NCBI Taxonomy" id="208336"/>
    <lineage>
        <taxon>Eukaryota</taxon>
        <taxon>Metazoa</taxon>
        <taxon>Chordata</taxon>
        <taxon>Craniata</taxon>
        <taxon>Vertebrata</taxon>
        <taxon>Euteleostomi</taxon>
        <taxon>Actinopterygii</taxon>
        <taxon>Neopterygii</taxon>
        <taxon>Teleostei</taxon>
        <taxon>Neoteleostei</taxon>
        <taxon>Acanthomorphata</taxon>
        <taxon>Ovalentaria</taxon>
        <taxon>Atherinomorphae</taxon>
        <taxon>Cyprinodontiformes</taxon>
        <taxon>Goodeidae</taxon>
        <taxon>Goodea</taxon>
    </lineage>
</organism>
<accession>A0ABV0MPP2</accession>
<gene>
    <name evidence="1" type="ORF">GOODEAATRI_006074</name>
</gene>
<dbReference type="Proteomes" id="UP001476798">
    <property type="component" value="Unassembled WGS sequence"/>
</dbReference>
<keyword evidence="2" id="KW-1185">Reference proteome</keyword>
<proteinExistence type="predicted"/>
<evidence type="ECO:0000313" key="2">
    <source>
        <dbReference type="Proteomes" id="UP001476798"/>
    </source>
</evidence>
<name>A0ABV0MPP2_9TELE</name>
<protein>
    <submittedName>
        <fullName evidence="1">Uncharacterized protein</fullName>
    </submittedName>
</protein>